<dbReference type="InterPro" id="IPR023131">
    <property type="entry name" value="Mth639-like_dom_sf"/>
</dbReference>
<reference evidence="1 2" key="1">
    <citation type="submission" date="2017-07" db="EMBL/GenBank/DDBJ databases">
        <title>Complete genome sequence of Actinoalloteichus hoggarensis DSM 45943, type strain of Actinoalloteichus hoggarensis.</title>
        <authorList>
            <person name="Ruckert C."/>
            <person name="Nouioui I."/>
            <person name="Willmese J."/>
            <person name="van Wezel G."/>
            <person name="Klenk H.-P."/>
            <person name="Kalinowski J."/>
            <person name="Zotchev S.B."/>
        </authorList>
    </citation>
    <scope>NUCLEOTIDE SEQUENCE [LARGE SCALE GENOMIC DNA]</scope>
    <source>
        <strain evidence="1 2">DSM 45943</strain>
    </source>
</reference>
<dbReference type="OrthoDB" id="3690130at2"/>
<dbReference type="AlphaFoldDB" id="A0A221VZ15"/>
<evidence type="ECO:0000313" key="2">
    <source>
        <dbReference type="Proteomes" id="UP000204221"/>
    </source>
</evidence>
<organism evidence="1 2">
    <name type="scientific">Actinoalloteichus hoggarensis</name>
    <dbReference type="NCBI Taxonomy" id="1470176"/>
    <lineage>
        <taxon>Bacteria</taxon>
        <taxon>Bacillati</taxon>
        <taxon>Actinomycetota</taxon>
        <taxon>Actinomycetes</taxon>
        <taxon>Pseudonocardiales</taxon>
        <taxon>Pseudonocardiaceae</taxon>
        <taxon>Actinoalloteichus</taxon>
    </lineage>
</organism>
<dbReference type="RefSeq" id="WP_157736656.1">
    <property type="nucleotide sequence ID" value="NZ_CP022521.1"/>
</dbReference>
<sequence length="382" mass="38885">MSIEVLRLRCRGHAAVRGTHAKTLEFSADADITARATCVIGVAAELVGPAEPAVAGPLRITIASGGVEIVVHATGNSLWRPASGAVVRLSSERLPDTLATNADLAASGLPRELIQRAAEPSAVVDVLVERAPGPPNGVLVRFRAGPGRVRRLAVECAAADLVIAEDGGARAAVTAHGGRVGRAAEAAACLAAGGRVLAVATTDDTEPTIAALLAAPDRPTVEVLGLPPELAVSAVSPQATPVLAAGRLAPREVPRLVGAHPGTAVVFTAQAAELPRVLAEVDRQAGARRVAVAGATPAGAERPWWGPAAEVRAPGRGDVVCRVDAEEESAPLPRVDPTSLVSALLADSVSPRTVAMALAAQPGWSRRGAYDFVLALTRRPSG</sequence>
<accession>A0A221VZ15</accession>
<dbReference type="EMBL" id="CP022521">
    <property type="protein sequence ID" value="ASO18767.1"/>
    <property type="molecule type" value="Genomic_DNA"/>
</dbReference>
<dbReference type="Pfam" id="PF04027">
    <property type="entry name" value="DUF371"/>
    <property type="match status" value="1"/>
</dbReference>
<dbReference type="KEGG" id="ahg:AHOG_05570"/>
<gene>
    <name evidence="1" type="ORF">AHOG_05570</name>
</gene>
<dbReference type="PANTHER" id="PTHR40696">
    <property type="entry name" value="DUF371 FAMILY PROTEIN"/>
    <property type="match status" value="1"/>
</dbReference>
<dbReference type="Proteomes" id="UP000204221">
    <property type="component" value="Chromosome"/>
</dbReference>
<dbReference type="PANTHER" id="PTHR40696:SF1">
    <property type="entry name" value="DUF371 DOMAIN-CONTAINING PROTEIN"/>
    <property type="match status" value="1"/>
</dbReference>
<dbReference type="Gene3D" id="2.60.120.630">
    <property type="entry name" value="mth639 domain like"/>
    <property type="match status" value="1"/>
</dbReference>
<evidence type="ECO:0000313" key="1">
    <source>
        <dbReference type="EMBL" id="ASO18767.1"/>
    </source>
</evidence>
<name>A0A221VZ15_9PSEU</name>
<dbReference type="InterPro" id="IPR007171">
    <property type="entry name" value="DUF371"/>
</dbReference>
<keyword evidence="2" id="KW-1185">Reference proteome</keyword>
<protein>
    <submittedName>
        <fullName evidence="1">Uncharacterized protein</fullName>
    </submittedName>
</protein>
<proteinExistence type="predicted"/>